<dbReference type="GO" id="GO:0004497">
    <property type="term" value="F:monooxygenase activity"/>
    <property type="evidence" value="ECO:0007669"/>
    <property type="project" value="UniProtKB-KW"/>
</dbReference>
<dbReference type="PRINTS" id="PR00465">
    <property type="entry name" value="EP450IV"/>
</dbReference>
<reference evidence="11" key="1">
    <citation type="journal article" date="2019" name="Beilstein J. Org. Chem.">
        <title>Nanangenines: drimane sesquiterpenoids as the dominant metabolite cohort of a novel Australian fungus, Aspergillus nanangensis.</title>
        <authorList>
            <person name="Lacey H.J."/>
            <person name="Gilchrist C.L.M."/>
            <person name="Crombie A."/>
            <person name="Kalaitzis J.A."/>
            <person name="Vuong D."/>
            <person name="Rutledge P.J."/>
            <person name="Turner P."/>
            <person name="Pitt J.I."/>
            <person name="Lacey E."/>
            <person name="Chooi Y.H."/>
            <person name="Piggott A.M."/>
        </authorList>
    </citation>
    <scope>NUCLEOTIDE SEQUENCE</scope>
    <source>
        <strain evidence="11">MST-FP2251</strain>
    </source>
</reference>
<evidence type="ECO:0000256" key="9">
    <source>
        <dbReference type="RuleBase" id="RU000461"/>
    </source>
</evidence>
<dbReference type="EMBL" id="VCAU01000046">
    <property type="protein sequence ID" value="KAF9888538.1"/>
    <property type="molecule type" value="Genomic_DNA"/>
</dbReference>
<keyword evidence="10" id="KW-0472">Membrane</keyword>
<keyword evidence="4 8" id="KW-0479">Metal-binding</keyword>
<evidence type="ECO:0008006" key="13">
    <source>
        <dbReference type="Google" id="ProtNLM"/>
    </source>
</evidence>
<keyword evidence="5 9" id="KW-0560">Oxidoreductase</keyword>
<dbReference type="GO" id="GO:0019748">
    <property type="term" value="P:secondary metabolic process"/>
    <property type="evidence" value="ECO:0007669"/>
    <property type="project" value="UniProtKB-ARBA"/>
</dbReference>
<keyword evidence="7 9" id="KW-0503">Monooxygenase</keyword>
<dbReference type="SUPFAM" id="SSF48264">
    <property type="entry name" value="Cytochrome P450"/>
    <property type="match status" value="1"/>
</dbReference>
<keyword evidence="10" id="KW-0812">Transmembrane</keyword>
<dbReference type="GO" id="GO:0016705">
    <property type="term" value="F:oxidoreductase activity, acting on paired donors, with incorporation or reduction of molecular oxygen"/>
    <property type="evidence" value="ECO:0007669"/>
    <property type="project" value="InterPro"/>
</dbReference>
<gene>
    <name evidence="11" type="ORF">FE257_008645</name>
</gene>
<protein>
    <recommendedName>
        <fullName evidence="13">Cytochrome P450</fullName>
    </recommendedName>
</protein>
<name>A0AAD4GUK5_ASPNN</name>
<keyword evidence="3 8" id="KW-0349">Heme</keyword>
<dbReference type="PROSITE" id="PS00086">
    <property type="entry name" value="CYTOCHROME_P450"/>
    <property type="match status" value="1"/>
</dbReference>
<dbReference type="InterPro" id="IPR036396">
    <property type="entry name" value="Cyt_P450_sf"/>
</dbReference>
<evidence type="ECO:0000256" key="1">
    <source>
        <dbReference type="ARBA" id="ARBA00001971"/>
    </source>
</evidence>
<reference evidence="11" key="2">
    <citation type="submission" date="2020-02" db="EMBL/GenBank/DDBJ databases">
        <authorList>
            <person name="Gilchrist C.L.M."/>
            <person name="Chooi Y.-H."/>
        </authorList>
    </citation>
    <scope>NUCLEOTIDE SEQUENCE</scope>
    <source>
        <strain evidence="11">MST-FP2251</strain>
    </source>
</reference>
<feature type="transmembrane region" description="Helical" evidence="10">
    <location>
        <begin position="6"/>
        <end position="28"/>
    </location>
</feature>
<evidence type="ECO:0000256" key="10">
    <source>
        <dbReference type="SAM" id="Phobius"/>
    </source>
</evidence>
<dbReference type="Proteomes" id="UP001194746">
    <property type="component" value="Unassembled WGS sequence"/>
</dbReference>
<keyword evidence="12" id="KW-1185">Reference proteome</keyword>
<evidence type="ECO:0000313" key="11">
    <source>
        <dbReference type="EMBL" id="KAF9888538.1"/>
    </source>
</evidence>
<accession>A0AAD4GUK5</accession>
<keyword evidence="6 8" id="KW-0408">Iron</keyword>
<dbReference type="AlphaFoldDB" id="A0AAD4GUK5"/>
<proteinExistence type="inferred from homology"/>
<dbReference type="Gene3D" id="1.10.630.10">
    <property type="entry name" value="Cytochrome P450"/>
    <property type="match status" value="1"/>
</dbReference>
<dbReference type="GO" id="GO:0005506">
    <property type="term" value="F:iron ion binding"/>
    <property type="evidence" value="ECO:0007669"/>
    <property type="project" value="InterPro"/>
</dbReference>
<evidence type="ECO:0000256" key="3">
    <source>
        <dbReference type="ARBA" id="ARBA00022617"/>
    </source>
</evidence>
<comment type="caution">
    <text evidence="11">The sequence shown here is derived from an EMBL/GenBank/DDBJ whole genome shotgun (WGS) entry which is preliminary data.</text>
</comment>
<dbReference type="CDD" id="cd11041">
    <property type="entry name" value="CYP503A1-like"/>
    <property type="match status" value="1"/>
</dbReference>
<dbReference type="PANTHER" id="PTHR46206:SF2">
    <property type="entry name" value="CYTOCHROME P450 MONOOXYGENASE AUSG-RELATED"/>
    <property type="match status" value="1"/>
</dbReference>
<evidence type="ECO:0000256" key="8">
    <source>
        <dbReference type="PIRSR" id="PIRSR602403-1"/>
    </source>
</evidence>
<evidence type="ECO:0000256" key="4">
    <source>
        <dbReference type="ARBA" id="ARBA00022723"/>
    </source>
</evidence>
<dbReference type="InterPro" id="IPR002403">
    <property type="entry name" value="Cyt_P450_E_grp-IV"/>
</dbReference>
<dbReference type="GO" id="GO:0020037">
    <property type="term" value="F:heme binding"/>
    <property type="evidence" value="ECO:0007669"/>
    <property type="project" value="InterPro"/>
</dbReference>
<dbReference type="InterPro" id="IPR001128">
    <property type="entry name" value="Cyt_P450"/>
</dbReference>
<sequence>MFSDLLIRILGSSLFQGCVALAFLMLVYKSASGPALPRGIPTFGIDPQKGFGGSLDKARDDWYLHGKEIIDQGLKQVFTDVGPKIVLPNRYADEIRNHPALNFGKAISEEFFGSYPGLTPFASDNTSQIMVDTVRGRLTQSLGMITEELADETSKTVEELFGQPETWAEVTYKPILLELIARVSSRVFIGPELCTNEDWLRISKDYAIDSFVAARTLRMWHPSLRPIVHWFLPEFRKVRATLTKARKIITPVIENRRERNRQAREAGQAPSKTSDTIGWMDEAARGKAYDAAVAQLGLSFAAIHTTTEMVSGLISDFCANPEYFEPLRAEIVSVLGDKGWSKKALHELKLLDSAMKESQRHHFGDIAAMHRVAEEPITLSDGTRIPKGAFTMVGIEKMHDTILFTDPYSFKASRFLQMRQQPGQENRWQFVTTSPEHLVFGHGKHACPGRFFAGNEIKVVLVYLLMKYDWKFTEEGRKEDVSFGGELDTDPTAKAFIKKRDLEIAL</sequence>
<evidence type="ECO:0000256" key="5">
    <source>
        <dbReference type="ARBA" id="ARBA00023002"/>
    </source>
</evidence>
<dbReference type="InterPro" id="IPR017972">
    <property type="entry name" value="Cyt_P450_CS"/>
</dbReference>
<dbReference type="PANTHER" id="PTHR46206">
    <property type="entry name" value="CYTOCHROME P450"/>
    <property type="match status" value="1"/>
</dbReference>
<comment type="similarity">
    <text evidence="2 9">Belongs to the cytochrome P450 family.</text>
</comment>
<evidence type="ECO:0000256" key="7">
    <source>
        <dbReference type="ARBA" id="ARBA00023033"/>
    </source>
</evidence>
<evidence type="ECO:0000256" key="6">
    <source>
        <dbReference type="ARBA" id="ARBA00023004"/>
    </source>
</evidence>
<keyword evidence="10" id="KW-1133">Transmembrane helix</keyword>
<evidence type="ECO:0000313" key="12">
    <source>
        <dbReference type="Proteomes" id="UP001194746"/>
    </source>
</evidence>
<organism evidence="11 12">
    <name type="scientific">Aspergillus nanangensis</name>
    <dbReference type="NCBI Taxonomy" id="2582783"/>
    <lineage>
        <taxon>Eukaryota</taxon>
        <taxon>Fungi</taxon>
        <taxon>Dikarya</taxon>
        <taxon>Ascomycota</taxon>
        <taxon>Pezizomycotina</taxon>
        <taxon>Eurotiomycetes</taxon>
        <taxon>Eurotiomycetidae</taxon>
        <taxon>Eurotiales</taxon>
        <taxon>Aspergillaceae</taxon>
        <taxon>Aspergillus</taxon>
        <taxon>Aspergillus subgen. Circumdati</taxon>
    </lineage>
</organism>
<comment type="cofactor">
    <cofactor evidence="1 8">
        <name>heme</name>
        <dbReference type="ChEBI" id="CHEBI:30413"/>
    </cofactor>
</comment>
<evidence type="ECO:0000256" key="2">
    <source>
        <dbReference type="ARBA" id="ARBA00010617"/>
    </source>
</evidence>
<dbReference type="Pfam" id="PF00067">
    <property type="entry name" value="p450"/>
    <property type="match status" value="1"/>
</dbReference>
<feature type="binding site" description="axial binding residue" evidence="8">
    <location>
        <position position="447"/>
    </location>
    <ligand>
        <name>heme</name>
        <dbReference type="ChEBI" id="CHEBI:30413"/>
    </ligand>
    <ligandPart>
        <name>Fe</name>
        <dbReference type="ChEBI" id="CHEBI:18248"/>
    </ligandPart>
</feature>